<dbReference type="Proteomes" id="UP000199602">
    <property type="component" value="Unassembled WGS sequence"/>
</dbReference>
<dbReference type="OrthoDB" id="9850534at2"/>
<dbReference type="RefSeq" id="WP_092066600.1">
    <property type="nucleotide sequence ID" value="NZ_FNIN01000017.1"/>
</dbReference>
<dbReference type="STRING" id="206665.SAMN04488516_11745"/>
<evidence type="ECO:0000313" key="2">
    <source>
        <dbReference type="Proteomes" id="UP000199602"/>
    </source>
</evidence>
<protein>
    <submittedName>
        <fullName evidence="1">Uncharacterized protein</fullName>
    </submittedName>
</protein>
<sequence length="241" mass="27907">MSSVVLNFRETLKNGNEKSFYLELDEEKNLNKFRFNLNEDAFIRIYPAVIPKIRTNKGTIKFVAYNITKKIQQTFTFTRQKTAYLSYPCHKILKYFWDGKVFPSIPTIQFLEDQIILNQETSGILTINYLTTYNILSVNSKEEGKILLEAMSENRYGSIVIDYITERKPVYLTVKDACTRTVIPNASVFLGKEFIGFTDKSGNIFLGDLKVGQRYDLKIKAEGYQDTDKDNIANDFFIVEK</sequence>
<gene>
    <name evidence="1" type="ORF">SAMN04488516_11745</name>
</gene>
<keyword evidence="2" id="KW-1185">Reference proteome</keyword>
<name>A0A1H0GCN2_9BACT</name>
<organism evidence="1 2">
    <name type="scientific">Desulfonauticus submarinus</name>
    <dbReference type="NCBI Taxonomy" id="206665"/>
    <lineage>
        <taxon>Bacteria</taxon>
        <taxon>Pseudomonadati</taxon>
        <taxon>Thermodesulfobacteriota</taxon>
        <taxon>Desulfovibrionia</taxon>
        <taxon>Desulfovibrionales</taxon>
        <taxon>Desulfonauticaceae</taxon>
        <taxon>Desulfonauticus</taxon>
    </lineage>
</organism>
<reference evidence="1 2" key="1">
    <citation type="submission" date="2016-10" db="EMBL/GenBank/DDBJ databases">
        <authorList>
            <person name="de Groot N.N."/>
        </authorList>
    </citation>
    <scope>NUCLEOTIDE SEQUENCE [LARGE SCALE GENOMIC DNA]</scope>
    <source>
        <strain evidence="1 2">DSM 15269</strain>
    </source>
</reference>
<dbReference type="AlphaFoldDB" id="A0A1H0GCN2"/>
<accession>A0A1H0GCN2</accession>
<evidence type="ECO:0000313" key="1">
    <source>
        <dbReference type="EMBL" id="SDO04620.1"/>
    </source>
</evidence>
<proteinExistence type="predicted"/>
<dbReference type="EMBL" id="FNIN01000017">
    <property type="protein sequence ID" value="SDO04620.1"/>
    <property type="molecule type" value="Genomic_DNA"/>
</dbReference>